<organism evidence="1 2">
    <name type="scientific">Vermiconidia calcicola</name>
    <dbReference type="NCBI Taxonomy" id="1690605"/>
    <lineage>
        <taxon>Eukaryota</taxon>
        <taxon>Fungi</taxon>
        <taxon>Dikarya</taxon>
        <taxon>Ascomycota</taxon>
        <taxon>Pezizomycotina</taxon>
        <taxon>Dothideomycetes</taxon>
        <taxon>Dothideomycetidae</taxon>
        <taxon>Mycosphaerellales</taxon>
        <taxon>Extremaceae</taxon>
        <taxon>Vermiconidia</taxon>
    </lineage>
</organism>
<accession>A0ACC3MTS9</accession>
<sequence length="167" mass="19067">MSKPRARKHVEEYESDDGFVEDAPKNKKQKKTVKETQEDDEGNEYWELSGKRRLQVSEFKGTTMVNIREYYNDKEGKSLPGKKGIALSIDQYTAFLELVPEIERVLKSKGITVPRPRFDGGPAAKDEEPVADEVDEDADEAEASTHKGKLDKFKMKKNHETTSDEEE</sequence>
<dbReference type="EMBL" id="JAUTXU010000156">
    <property type="protein sequence ID" value="KAK3703087.1"/>
    <property type="molecule type" value="Genomic_DNA"/>
</dbReference>
<protein>
    <submittedName>
        <fullName evidence="1">Uncharacterized protein</fullName>
    </submittedName>
</protein>
<name>A0ACC3MTS9_9PEZI</name>
<evidence type="ECO:0000313" key="2">
    <source>
        <dbReference type="Proteomes" id="UP001281147"/>
    </source>
</evidence>
<keyword evidence="2" id="KW-1185">Reference proteome</keyword>
<reference evidence="1" key="1">
    <citation type="submission" date="2023-07" db="EMBL/GenBank/DDBJ databases">
        <title>Black Yeasts Isolated from many extreme environments.</title>
        <authorList>
            <person name="Coleine C."/>
            <person name="Stajich J.E."/>
            <person name="Selbmann L."/>
        </authorList>
    </citation>
    <scope>NUCLEOTIDE SEQUENCE</scope>
    <source>
        <strain evidence="1">CCFEE 5714</strain>
    </source>
</reference>
<gene>
    <name evidence="1" type="ORF">LTR37_014698</name>
</gene>
<evidence type="ECO:0000313" key="1">
    <source>
        <dbReference type="EMBL" id="KAK3703087.1"/>
    </source>
</evidence>
<proteinExistence type="predicted"/>
<dbReference type="Proteomes" id="UP001281147">
    <property type="component" value="Unassembled WGS sequence"/>
</dbReference>
<comment type="caution">
    <text evidence="1">The sequence shown here is derived from an EMBL/GenBank/DDBJ whole genome shotgun (WGS) entry which is preliminary data.</text>
</comment>